<dbReference type="PROSITE" id="PS50023">
    <property type="entry name" value="LIM_DOMAIN_2"/>
    <property type="match status" value="2"/>
</dbReference>
<protein>
    <recommendedName>
        <fullName evidence="7">LIM zinc-binding domain-containing protein</fullName>
    </recommendedName>
</protein>
<evidence type="ECO:0000256" key="2">
    <source>
        <dbReference type="ARBA" id="ARBA00022737"/>
    </source>
</evidence>
<accession>A0A813UI40</accession>
<feature type="compositionally biased region" description="Low complexity" evidence="6">
    <location>
        <begin position="334"/>
        <end position="366"/>
    </location>
</feature>
<dbReference type="SMART" id="SM00132">
    <property type="entry name" value="LIM"/>
    <property type="match status" value="2"/>
</dbReference>
<evidence type="ECO:0000256" key="4">
    <source>
        <dbReference type="ARBA" id="ARBA00023038"/>
    </source>
</evidence>
<evidence type="ECO:0000256" key="6">
    <source>
        <dbReference type="SAM" id="MobiDB-lite"/>
    </source>
</evidence>
<proteinExistence type="predicted"/>
<feature type="domain" description="LIM zinc-binding" evidence="7">
    <location>
        <begin position="120"/>
        <end position="187"/>
    </location>
</feature>
<dbReference type="EMBL" id="CAJNOH010000088">
    <property type="protein sequence ID" value="CAF0856405.1"/>
    <property type="molecule type" value="Genomic_DNA"/>
</dbReference>
<dbReference type="PANTHER" id="PTHR45787:SF13">
    <property type="entry name" value="LD11652P"/>
    <property type="match status" value="1"/>
</dbReference>
<feature type="region of interest" description="Disordered" evidence="6">
    <location>
        <begin position="250"/>
        <end position="272"/>
    </location>
</feature>
<evidence type="ECO:0000256" key="1">
    <source>
        <dbReference type="ARBA" id="ARBA00022723"/>
    </source>
</evidence>
<evidence type="ECO:0000256" key="3">
    <source>
        <dbReference type="ARBA" id="ARBA00022833"/>
    </source>
</evidence>
<dbReference type="EMBL" id="CAJNOL010000084">
    <property type="protein sequence ID" value="CAF0829793.1"/>
    <property type="molecule type" value="Genomic_DNA"/>
</dbReference>
<reference evidence="8" key="1">
    <citation type="submission" date="2021-02" db="EMBL/GenBank/DDBJ databases">
        <authorList>
            <person name="Nowell W R."/>
        </authorList>
    </citation>
    <scope>NUCLEOTIDE SEQUENCE</scope>
</reference>
<evidence type="ECO:0000313" key="9">
    <source>
        <dbReference type="EMBL" id="CAF0856405.1"/>
    </source>
</evidence>
<dbReference type="Proteomes" id="UP000663870">
    <property type="component" value="Unassembled WGS sequence"/>
</dbReference>
<dbReference type="PROSITE" id="PS00478">
    <property type="entry name" value="LIM_DOMAIN_1"/>
    <property type="match status" value="2"/>
</dbReference>
<comment type="caution">
    <text evidence="8">The sequence shown here is derived from an EMBL/GenBank/DDBJ whole genome shotgun (WGS) entry which is preliminary data.</text>
</comment>
<keyword evidence="4 5" id="KW-0440">LIM domain</keyword>
<name>A0A813UI40_9BILA</name>
<evidence type="ECO:0000313" key="10">
    <source>
        <dbReference type="Proteomes" id="UP000663870"/>
    </source>
</evidence>
<keyword evidence="10" id="KW-1185">Reference proteome</keyword>
<keyword evidence="1 5" id="KW-0479">Metal-binding</keyword>
<evidence type="ECO:0000256" key="5">
    <source>
        <dbReference type="PROSITE-ProRule" id="PRU00125"/>
    </source>
</evidence>
<dbReference type="InterPro" id="IPR050945">
    <property type="entry name" value="LMO_RBTN_TF"/>
</dbReference>
<dbReference type="AlphaFoldDB" id="A0A813UI40"/>
<feature type="compositionally biased region" description="Polar residues" evidence="6">
    <location>
        <begin position="250"/>
        <end position="267"/>
    </location>
</feature>
<dbReference type="SUPFAM" id="SSF57716">
    <property type="entry name" value="Glucocorticoid receptor-like (DNA-binding domain)"/>
    <property type="match status" value="2"/>
</dbReference>
<feature type="domain" description="LIM zinc-binding" evidence="7">
    <location>
        <begin position="188"/>
        <end position="251"/>
    </location>
</feature>
<evidence type="ECO:0000313" key="8">
    <source>
        <dbReference type="EMBL" id="CAF0829793.1"/>
    </source>
</evidence>
<dbReference type="Pfam" id="PF00412">
    <property type="entry name" value="LIM"/>
    <property type="match status" value="2"/>
</dbReference>
<dbReference type="Proteomes" id="UP000663854">
    <property type="component" value="Unassembled WGS sequence"/>
</dbReference>
<evidence type="ECO:0000259" key="7">
    <source>
        <dbReference type="PROSITE" id="PS50023"/>
    </source>
</evidence>
<keyword evidence="2" id="KW-0677">Repeat</keyword>
<dbReference type="PANTHER" id="PTHR45787">
    <property type="entry name" value="LD11652P"/>
    <property type="match status" value="1"/>
</dbReference>
<sequence>MLSDLLDDDLLSRPMTLPTSTKSMVNMTNTVHTSKRCKYDQKYSSMVKASRSTMRQRIFTTTPDSSNSGSGSVVLMQPKLEPQPVVFDQQQQQQQQQSKMVPIVSRYDSQQQCSTNGSAYTCSNCTQPIHERYLLYTQDRLCRGNYWHMQCLRCQCCDAVLADISSTFYTKDNALLCKSDYIKRYGSRPCSLCSQVIGPNEQVMRVSPNYVYHLHCFTCIKCHARLVKGDRYVFFNGQLYCEKDNPLKSTTNTSNSPASKRGTNTSKRGAKAANAAASRAAAAAAASRAAAAAAAAAAAQVQQQTFATPSPQIHHQYHPSTHTGHLTLLNNHHIHSSTSSSSTTNTITQSLLNNNNNTNSNGSSSLATPSGDELY</sequence>
<organism evidence="8 10">
    <name type="scientific">Rotaria sordida</name>
    <dbReference type="NCBI Taxonomy" id="392033"/>
    <lineage>
        <taxon>Eukaryota</taxon>
        <taxon>Metazoa</taxon>
        <taxon>Spiralia</taxon>
        <taxon>Gnathifera</taxon>
        <taxon>Rotifera</taxon>
        <taxon>Eurotatoria</taxon>
        <taxon>Bdelloidea</taxon>
        <taxon>Philodinida</taxon>
        <taxon>Philodinidae</taxon>
        <taxon>Rotaria</taxon>
    </lineage>
</organism>
<dbReference type="GO" id="GO:0046872">
    <property type="term" value="F:metal ion binding"/>
    <property type="evidence" value="ECO:0007669"/>
    <property type="project" value="UniProtKB-KW"/>
</dbReference>
<gene>
    <name evidence="8" type="ORF">JXQ802_LOCUS5629</name>
    <name evidence="9" type="ORF">PYM288_LOCUS7328</name>
</gene>
<dbReference type="Gene3D" id="2.10.110.10">
    <property type="entry name" value="Cysteine Rich Protein"/>
    <property type="match status" value="2"/>
</dbReference>
<keyword evidence="3 5" id="KW-0862">Zinc</keyword>
<dbReference type="InterPro" id="IPR001781">
    <property type="entry name" value="Znf_LIM"/>
</dbReference>
<feature type="region of interest" description="Disordered" evidence="6">
    <location>
        <begin position="334"/>
        <end position="375"/>
    </location>
</feature>